<dbReference type="SUPFAM" id="SSF46894">
    <property type="entry name" value="C-terminal effector domain of the bipartite response regulators"/>
    <property type="match status" value="1"/>
</dbReference>
<dbReference type="RefSeq" id="WP_052682491.1">
    <property type="nucleotide sequence ID" value="NZ_BAAAUP010000008.1"/>
</dbReference>
<dbReference type="OrthoDB" id="4811808at2"/>
<dbReference type="InterPro" id="IPR016032">
    <property type="entry name" value="Sig_transdc_resp-reg_C-effctor"/>
</dbReference>
<dbReference type="EMBL" id="JYIZ01000045">
    <property type="protein sequence ID" value="KJL40949.1"/>
    <property type="molecule type" value="Genomic_DNA"/>
</dbReference>
<feature type="domain" description="HTH luxR-type" evidence="1">
    <location>
        <begin position="761"/>
        <end position="826"/>
    </location>
</feature>
<evidence type="ECO:0000259" key="1">
    <source>
        <dbReference type="PROSITE" id="PS50043"/>
    </source>
</evidence>
<dbReference type="SMART" id="SM00421">
    <property type="entry name" value="HTH_LUXR"/>
    <property type="match status" value="1"/>
</dbReference>
<dbReference type="Gene3D" id="1.10.10.10">
    <property type="entry name" value="Winged helix-like DNA-binding domain superfamily/Winged helix DNA-binding domain"/>
    <property type="match status" value="1"/>
</dbReference>
<proteinExistence type="predicted"/>
<dbReference type="InterPro" id="IPR000792">
    <property type="entry name" value="Tscrpt_reg_LuxR_C"/>
</dbReference>
<dbReference type="STRING" id="92835.RS81_01493"/>
<dbReference type="PROSITE" id="PS50043">
    <property type="entry name" value="HTH_LUXR_2"/>
    <property type="match status" value="1"/>
</dbReference>
<dbReference type="PATRIC" id="fig|92835.4.peg.1512"/>
<accession>A0A0M2H9W4</accession>
<dbReference type="CDD" id="cd06170">
    <property type="entry name" value="LuxR_C_like"/>
    <property type="match status" value="1"/>
</dbReference>
<evidence type="ECO:0000313" key="2">
    <source>
        <dbReference type="EMBL" id="KJL40949.1"/>
    </source>
</evidence>
<organism evidence="2 3">
    <name type="scientific">Microbacterium terrae</name>
    <dbReference type="NCBI Taxonomy" id="69369"/>
    <lineage>
        <taxon>Bacteria</taxon>
        <taxon>Bacillati</taxon>
        <taxon>Actinomycetota</taxon>
        <taxon>Actinomycetes</taxon>
        <taxon>Micrococcales</taxon>
        <taxon>Microbacteriaceae</taxon>
        <taxon>Microbacterium</taxon>
    </lineage>
</organism>
<dbReference type="PRINTS" id="PR00038">
    <property type="entry name" value="HTHLUXR"/>
</dbReference>
<dbReference type="InterPro" id="IPR036388">
    <property type="entry name" value="WH-like_DNA-bd_sf"/>
</dbReference>
<protein>
    <submittedName>
        <fullName evidence="2">Response regulator FixJ</fullName>
    </submittedName>
</protein>
<dbReference type="AlphaFoldDB" id="A0A0M2H9W4"/>
<sequence length="836" mass="86601">MIRPRLDRPAFDADILLPRIARTRLDSLLLPDRPSRRAVVVGTAGSGKTRLLQSIRSALAAAGAPTTWIEPGRVTAPPSTTANTVLFVDDLDLLDDEAMQRIVSATEDASASVIASVHPGPVSADVDRIMHVLERASAAIVIGSLTAADLTEPGTAPEHARECIDELIGRTGGIAWLMTAALSLHPTACDDPAGHSVIHAALIDEIAHRVEMLDPAVRDAVEAACLAEGDALDPALAARAHAAGLAQRGGRASPLVRSAVVATAAASRVADNWPALAADHVDDVVRLAPLAVSQGDPQAAARFAQEGWLAVPEDAARAAALFEAAALAGGAPDCALGQAIASFGLGDIDAAALRADSLLADDDGDDRLSDLSASLWAARGLPDQADAVYRARPPTAPTSRASAAVSALAIGDAAILRADELDPSAAATPTTRSVAADFLRRGLRDTVDGDGAHALDRLVRASSLTTASGGADPMPEYPAVLAALTAINTGELEIAERVLADALQGRQGGGAAADRLRLWSAWVAILQDRPHEAGTSLEAAEGSGRALGERDRLLAAGIRLALARRYSDHEALSAQWRRSRASLLSARFDLYSLHVLGEFVIAAARLQLASSVLDRSFADALELVDGLGGAPCWAAHAHWTGIQRAILHSSPEELKPHARALVAAAPRSRVAARMAHAGRVWTTVLAASVDGDEVESAAKGLASVGLAWDGARLAGHGAARSSDRKVSARLLACARQLHPHGQSATVAGDPVAPAPAVDAGVVTPAGVLSPREREVAELVVQGKTYVEIGQAMFISPRTAEHHIARIRTRLSATSRSDLMAKLRATLGGEPDPGLSP</sequence>
<keyword evidence="3" id="KW-1185">Reference proteome</keyword>
<gene>
    <name evidence="2" type="ORF">RS81_01493</name>
</gene>
<dbReference type="Pfam" id="PF00196">
    <property type="entry name" value="GerE"/>
    <property type="match status" value="1"/>
</dbReference>
<name>A0A0M2H9W4_9MICO</name>
<dbReference type="GO" id="GO:0006355">
    <property type="term" value="P:regulation of DNA-templated transcription"/>
    <property type="evidence" value="ECO:0007669"/>
    <property type="project" value="InterPro"/>
</dbReference>
<comment type="caution">
    <text evidence="2">The sequence shown here is derived from an EMBL/GenBank/DDBJ whole genome shotgun (WGS) entry which is preliminary data.</text>
</comment>
<dbReference type="InterPro" id="IPR027417">
    <property type="entry name" value="P-loop_NTPase"/>
</dbReference>
<dbReference type="Proteomes" id="UP000033956">
    <property type="component" value="Unassembled WGS sequence"/>
</dbReference>
<evidence type="ECO:0000313" key="3">
    <source>
        <dbReference type="Proteomes" id="UP000033956"/>
    </source>
</evidence>
<dbReference type="SUPFAM" id="SSF52540">
    <property type="entry name" value="P-loop containing nucleoside triphosphate hydrolases"/>
    <property type="match status" value="1"/>
</dbReference>
<reference evidence="2 3" key="1">
    <citation type="submission" date="2015-02" db="EMBL/GenBank/DDBJ databases">
        <title>Draft genome sequences of ten Microbacterium spp. with emphasis on heavy metal contaminated environments.</title>
        <authorList>
            <person name="Corretto E."/>
        </authorList>
    </citation>
    <scope>NUCLEOTIDE SEQUENCE [LARGE SCALE GENOMIC DNA]</scope>
    <source>
        <strain evidence="2 3">DSM 12510</strain>
    </source>
</reference>
<dbReference type="GO" id="GO:0003677">
    <property type="term" value="F:DNA binding"/>
    <property type="evidence" value="ECO:0007669"/>
    <property type="project" value="InterPro"/>
</dbReference>
<dbReference type="Gene3D" id="3.40.50.300">
    <property type="entry name" value="P-loop containing nucleotide triphosphate hydrolases"/>
    <property type="match status" value="1"/>
</dbReference>